<keyword evidence="4 11" id="KW-0347">Helicase</keyword>
<proteinExistence type="inferred from homology"/>
<comment type="catalytic activity">
    <reaction evidence="8">
        <text>Couples ATP hydrolysis with the unwinding of duplex DNA by translocating in the 3'-5' direction.</text>
        <dbReference type="EC" id="5.6.2.4"/>
    </reaction>
</comment>
<dbReference type="PANTHER" id="PTHR11070:SF2">
    <property type="entry name" value="ATP-DEPENDENT DNA HELICASE SRS2"/>
    <property type="match status" value="1"/>
</dbReference>
<dbReference type="GO" id="GO:0000725">
    <property type="term" value="P:recombinational repair"/>
    <property type="evidence" value="ECO:0007669"/>
    <property type="project" value="TreeGrafter"/>
</dbReference>
<comment type="similarity">
    <text evidence="1">Belongs to the helicase family. UvrD subfamily.</text>
</comment>
<evidence type="ECO:0000313" key="13">
    <source>
        <dbReference type="EMBL" id="KKG83068.1"/>
    </source>
</evidence>
<protein>
    <recommendedName>
        <fullName evidence="9">DNA 3'-5' helicase</fullName>
        <ecNumber evidence="9">5.6.2.4</ecNumber>
    </recommendedName>
</protein>
<comment type="catalytic activity">
    <reaction evidence="10">
        <text>ATP + H2O = ADP + phosphate + H(+)</text>
        <dbReference type="Rhea" id="RHEA:13065"/>
        <dbReference type="ChEBI" id="CHEBI:15377"/>
        <dbReference type="ChEBI" id="CHEBI:15378"/>
        <dbReference type="ChEBI" id="CHEBI:30616"/>
        <dbReference type="ChEBI" id="CHEBI:43474"/>
        <dbReference type="ChEBI" id="CHEBI:456216"/>
        <dbReference type="EC" id="5.6.2.4"/>
    </reaction>
</comment>
<evidence type="ECO:0000256" key="4">
    <source>
        <dbReference type="ARBA" id="ARBA00022806"/>
    </source>
</evidence>
<dbReference type="Proteomes" id="UP000034817">
    <property type="component" value="Unassembled WGS sequence"/>
</dbReference>
<dbReference type="Pfam" id="PF00580">
    <property type="entry name" value="UvrD-helicase"/>
    <property type="match status" value="1"/>
</dbReference>
<dbReference type="GO" id="GO:0043138">
    <property type="term" value="F:3'-5' DNA helicase activity"/>
    <property type="evidence" value="ECO:0007669"/>
    <property type="project" value="UniProtKB-EC"/>
</dbReference>
<dbReference type="InterPro" id="IPR014016">
    <property type="entry name" value="UvrD-like_ATP-bd"/>
</dbReference>
<dbReference type="PATRIC" id="fig|2209.72.peg.1778"/>
<evidence type="ECO:0000256" key="8">
    <source>
        <dbReference type="ARBA" id="ARBA00034617"/>
    </source>
</evidence>
<keyword evidence="2 11" id="KW-0547">Nucleotide-binding</keyword>
<dbReference type="GO" id="GO:0005524">
    <property type="term" value="F:ATP binding"/>
    <property type="evidence" value="ECO:0007669"/>
    <property type="project" value="UniProtKB-UniRule"/>
</dbReference>
<dbReference type="InterPro" id="IPR013986">
    <property type="entry name" value="DExx_box_DNA_helicase_dom_sf"/>
</dbReference>
<organism evidence="13 14">
    <name type="scientific">Methanosarcina mazei</name>
    <name type="common">Methanosarcina frisia</name>
    <dbReference type="NCBI Taxonomy" id="2209"/>
    <lineage>
        <taxon>Archaea</taxon>
        <taxon>Methanobacteriati</taxon>
        <taxon>Methanobacteriota</taxon>
        <taxon>Stenosarchaea group</taxon>
        <taxon>Methanomicrobia</taxon>
        <taxon>Methanosarcinales</taxon>
        <taxon>Methanosarcinaceae</taxon>
        <taxon>Methanosarcina</taxon>
    </lineage>
</organism>
<keyword evidence="3 11" id="KW-0378">Hydrolase</keyword>
<dbReference type="PANTHER" id="PTHR11070">
    <property type="entry name" value="UVRD / RECB / PCRA DNA HELICASE FAMILY MEMBER"/>
    <property type="match status" value="1"/>
</dbReference>
<evidence type="ECO:0000256" key="9">
    <source>
        <dbReference type="ARBA" id="ARBA00034808"/>
    </source>
</evidence>
<dbReference type="EMBL" id="JJPP01000022">
    <property type="protein sequence ID" value="KKG83068.1"/>
    <property type="molecule type" value="Genomic_DNA"/>
</dbReference>
<dbReference type="Gene3D" id="3.40.50.300">
    <property type="entry name" value="P-loop containing nucleotide triphosphate hydrolases"/>
    <property type="match status" value="2"/>
</dbReference>
<keyword evidence="6" id="KW-0238">DNA-binding</keyword>
<evidence type="ECO:0000256" key="3">
    <source>
        <dbReference type="ARBA" id="ARBA00022801"/>
    </source>
</evidence>
<reference evidence="13 14" key="1">
    <citation type="journal article" date="2015" name="ISME J.">
        <title>Genomic and phenotypic differentiation among Methanosarcina mazei populations from Columbia River sediment.</title>
        <authorList>
            <person name="Youngblut N.D."/>
            <person name="Wirth J.S."/>
            <person name="Henriksen J.R."/>
            <person name="Smith M."/>
            <person name="Simon H."/>
            <person name="Metcalf W.W."/>
            <person name="Whitaker R.J."/>
        </authorList>
    </citation>
    <scope>NUCLEOTIDE SEQUENCE [LARGE SCALE GENOMIC DNA]</scope>
    <source>
        <strain evidence="13 14">3.H.A.2.4</strain>
    </source>
</reference>
<gene>
    <name evidence="13" type="ORF">DU55_08190</name>
</gene>
<sequence length="594" mass="67934">MLATRIKIFGPPGCGKTTKLMDEIHGYQYLLSRGYQPEDITLITYRKSAAHNLIEKVHELTGFKEKEIKKHVGTIHSICLRLLLRTGIMEGKLGIVNDNDKYEFALKFGYVHCTKVKKPTVEKEEEEEIEELEEDDIDAVNEETECTGDMFELYNWCRSTCASIEDFENFPGYGKVSLSTDEIVKFFEDWDSYKKGIGKIDFSDMLELVLKNNIQLDTPVLMVDEFQDLTPQMNKIFWLWSLLCDYVIIAGDPNQSIYGYAGGSPDFFTDWEADKTIILQETYRLPMQIKNICNEILEAEGMESTPMIYAKNGCDDVIKDLDYRDEYPMHNSAFYLVRCNFQIPGVALHLAKEGRIFSVHSHIYRGLGWSNAEIDLANAIIAVRTERILRKEELIAIIKRFPSTILEIEKYGKTEKDRKSCYIEEFLGKDNIYFPQVQDGTGILRPKVVEILTSSDPTQGMTQPGKNALPGKQFLAKMQGLIYRQDFISCDEAKRNRVMTIHSSKGLEADAIFLHTGITPAIQRSMRASIELAEAEARVWNVGASRAREILYIVRDKGKNYALPCNVSYEDVCPEGIKVSERIIDRLAYEVADW</sequence>
<dbReference type="PROSITE" id="PS51198">
    <property type="entry name" value="UVRD_HELICASE_ATP_BIND"/>
    <property type="match status" value="1"/>
</dbReference>
<dbReference type="GO" id="GO:0003677">
    <property type="term" value="F:DNA binding"/>
    <property type="evidence" value="ECO:0007669"/>
    <property type="project" value="UniProtKB-KW"/>
</dbReference>
<keyword evidence="7" id="KW-0413">Isomerase</keyword>
<evidence type="ECO:0000259" key="12">
    <source>
        <dbReference type="PROSITE" id="PS51198"/>
    </source>
</evidence>
<accession>A0A0F8K5F5</accession>
<dbReference type="AlphaFoldDB" id="A0A0F8K5F5"/>
<evidence type="ECO:0000256" key="11">
    <source>
        <dbReference type="PROSITE-ProRule" id="PRU00560"/>
    </source>
</evidence>
<dbReference type="InterPro" id="IPR000212">
    <property type="entry name" value="DNA_helicase_UvrD/REP"/>
</dbReference>
<name>A0A0F8K5F5_METMZ</name>
<evidence type="ECO:0000256" key="1">
    <source>
        <dbReference type="ARBA" id="ARBA00009922"/>
    </source>
</evidence>
<evidence type="ECO:0000256" key="7">
    <source>
        <dbReference type="ARBA" id="ARBA00023235"/>
    </source>
</evidence>
<dbReference type="InterPro" id="IPR027417">
    <property type="entry name" value="P-loop_NTPase"/>
</dbReference>
<feature type="domain" description="UvrD-like helicase ATP-binding" evidence="12">
    <location>
        <begin position="1"/>
        <end position="286"/>
    </location>
</feature>
<keyword evidence="5 11" id="KW-0067">ATP-binding</keyword>
<dbReference type="InterPro" id="IPR014017">
    <property type="entry name" value="DNA_helicase_UvrD-like_C"/>
</dbReference>
<dbReference type="Gene3D" id="1.10.10.160">
    <property type="match status" value="1"/>
</dbReference>
<dbReference type="SUPFAM" id="SSF52540">
    <property type="entry name" value="P-loop containing nucleoside triphosphate hydrolases"/>
    <property type="match status" value="1"/>
</dbReference>
<evidence type="ECO:0000256" key="5">
    <source>
        <dbReference type="ARBA" id="ARBA00022840"/>
    </source>
</evidence>
<comment type="caution">
    <text evidence="13">The sequence shown here is derived from an EMBL/GenBank/DDBJ whole genome shotgun (WGS) entry which is preliminary data.</text>
</comment>
<feature type="binding site" evidence="11">
    <location>
        <begin position="10"/>
        <end position="17"/>
    </location>
    <ligand>
        <name>ATP</name>
        <dbReference type="ChEBI" id="CHEBI:30616"/>
    </ligand>
</feature>
<evidence type="ECO:0000313" key="14">
    <source>
        <dbReference type="Proteomes" id="UP000034817"/>
    </source>
</evidence>
<evidence type="ECO:0000256" key="6">
    <source>
        <dbReference type="ARBA" id="ARBA00023125"/>
    </source>
</evidence>
<dbReference type="Pfam" id="PF13361">
    <property type="entry name" value="UvrD_C"/>
    <property type="match status" value="1"/>
</dbReference>
<evidence type="ECO:0000256" key="10">
    <source>
        <dbReference type="ARBA" id="ARBA00048988"/>
    </source>
</evidence>
<evidence type="ECO:0000256" key="2">
    <source>
        <dbReference type="ARBA" id="ARBA00022741"/>
    </source>
</evidence>
<dbReference type="EC" id="5.6.2.4" evidence="9"/>
<dbReference type="GO" id="GO:0016787">
    <property type="term" value="F:hydrolase activity"/>
    <property type="evidence" value="ECO:0007669"/>
    <property type="project" value="UniProtKB-UniRule"/>
</dbReference>
<dbReference type="RefSeq" id="WP_048049866.1">
    <property type="nucleotide sequence ID" value="NZ_JJPP01000022.1"/>
</dbReference>